<feature type="signal peptide" evidence="1">
    <location>
        <begin position="1"/>
        <end position="21"/>
    </location>
</feature>
<organism evidence="3 4">
    <name type="scientific">Lacinutrix gracilariae</name>
    <dbReference type="NCBI Taxonomy" id="1747198"/>
    <lineage>
        <taxon>Bacteria</taxon>
        <taxon>Pseudomonadati</taxon>
        <taxon>Bacteroidota</taxon>
        <taxon>Flavobacteriia</taxon>
        <taxon>Flavobacteriales</taxon>
        <taxon>Flavobacteriaceae</taxon>
        <taxon>Lacinutrix</taxon>
    </lineage>
</organism>
<name>A0ABW5JWD2_9FLAO</name>
<dbReference type="PANTHER" id="PTHR31157:SF1">
    <property type="entry name" value="SCP DOMAIN-CONTAINING PROTEIN"/>
    <property type="match status" value="1"/>
</dbReference>
<evidence type="ECO:0000313" key="3">
    <source>
        <dbReference type="EMBL" id="MFD2541042.1"/>
    </source>
</evidence>
<dbReference type="RefSeq" id="WP_379900327.1">
    <property type="nucleotide sequence ID" value="NZ_JBHULM010000001.1"/>
</dbReference>
<dbReference type="Proteomes" id="UP001597467">
    <property type="component" value="Unassembled WGS sequence"/>
</dbReference>
<dbReference type="Pfam" id="PF00188">
    <property type="entry name" value="CAP"/>
    <property type="match status" value="1"/>
</dbReference>
<feature type="domain" description="SCP" evidence="2">
    <location>
        <begin position="49"/>
        <end position="146"/>
    </location>
</feature>
<protein>
    <submittedName>
        <fullName evidence="3">CAP domain-containing protein</fullName>
    </submittedName>
</protein>
<reference evidence="4" key="1">
    <citation type="journal article" date="2019" name="Int. J. Syst. Evol. Microbiol.">
        <title>The Global Catalogue of Microorganisms (GCM) 10K type strain sequencing project: providing services to taxonomists for standard genome sequencing and annotation.</title>
        <authorList>
            <consortium name="The Broad Institute Genomics Platform"/>
            <consortium name="The Broad Institute Genome Sequencing Center for Infectious Disease"/>
            <person name="Wu L."/>
            <person name="Ma J."/>
        </authorList>
    </citation>
    <scope>NUCLEOTIDE SEQUENCE [LARGE SCALE GENOMIC DNA]</scope>
    <source>
        <strain evidence="4">KCTC 42808</strain>
    </source>
</reference>
<sequence>MKKPTLWLLALTVLFTTFSCSTDNSDFEVENVSSEYTVPETKTIEIEILELINEYRLDMGLNALEELDLIKSQAYVHTDYMVEASNISHDNFSQRSAFLRQYAGANRVSENVAFGYSSAASVVNAWLNSDSHRGAIEGDYTHFDISAELDSRGQWYYTNIFVKK</sequence>
<keyword evidence="1" id="KW-0732">Signal</keyword>
<dbReference type="SUPFAM" id="SSF55797">
    <property type="entry name" value="PR-1-like"/>
    <property type="match status" value="1"/>
</dbReference>
<dbReference type="PANTHER" id="PTHR31157">
    <property type="entry name" value="SCP DOMAIN-CONTAINING PROTEIN"/>
    <property type="match status" value="1"/>
</dbReference>
<dbReference type="InterPro" id="IPR014044">
    <property type="entry name" value="CAP_dom"/>
</dbReference>
<comment type="caution">
    <text evidence="3">The sequence shown here is derived from an EMBL/GenBank/DDBJ whole genome shotgun (WGS) entry which is preliminary data.</text>
</comment>
<evidence type="ECO:0000256" key="1">
    <source>
        <dbReference type="SAM" id="SignalP"/>
    </source>
</evidence>
<dbReference type="Gene3D" id="3.40.33.10">
    <property type="entry name" value="CAP"/>
    <property type="match status" value="1"/>
</dbReference>
<accession>A0ABW5JWD2</accession>
<dbReference type="InterPro" id="IPR035940">
    <property type="entry name" value="CAP_sf"/>
</dbReference>
<gene>
    <name evidence="3" type="ORF">ACFSSB_01815</name>
</gene>
<keyword evidence="4" id="KW-1185">Reference proteome</keyword>
<proteinExistence type="predicted"/>
<feature type="chain" id="PRO_5046008650" evidence="1">
    <location>
        <begin position="22"/>
        <end position="164"/>
    </location>
</feature>
<dbReference type="CDD" id="cd05379">
    <property type="entry name" value="CAP_bacterial"/>
    <property type="match status" value="1"/>
</dbReference>
<evidence type="ECO:0000259" key="2">
    <source>
        <dbReference type="Pfam" id="PF00188"/>
    </source>
</evidence>
<dbReference type="EMBL" id="JBHULM010000001">
    <property type="protein sequence ID" value="MFD2541042.1"/>
    <property type="molecule type" value="Genomic_DNA"/>
</dbReference>
<evidence type="ECO:0000313" key="4">
    <source>
        <dbReference type="Proteomes" id="UP001597467"/>
    </source>
</evidence>
<dbReference type="PROSITE" id="PS51257">
    <property type="entry name" value="PROKAR_LIPOPROTEIN"/>
    <property type="match status" value="1"/>
</dbReference>